<gene>
    <name evidence="1" type="ORF">G1H19_19135</name>
</gene>
<dbReference type="AlphaFoldDB" id="A0A7K3WIC3"/>
<protein>
    <submittedName>
        <fullName evidence="1">Uncharacterized protein</fullName>
    </submittedName>
</protein>
<evidence type="ECO:0000313" key="2">
    <source>
        <dbReference type="Proteomes" id="UP000470470"/>
    </source>
</evidence>
<organism evidence="1 2">
    <name type="scientific">Goekera deserti</name>
    <dbReference type="NCBI Taxonomy" id="2497753"/>
    <lineage>
        <taxon>Bacteria</taxon>
        <taxon>Bacillati</taxon>
        <taxon>Actinomycetota</taxon>
        <taxon>Actinomycetes</taxon>
        <taxon>Geodermatophilales</taxon>
        <taxon>Geodermatophilaceae</taxon>
        <taxon>Goekera</taxon>
    </lineage>
</organism>
<name>A0A7K3WIC3_9ACTN</name>
<accession>A0A7K3WIC3</accession>
<dbReference type="EMBL" id="JAAGWK010000030">
    <property type="protein sequence ID" value="NEL56092.1"/>
    <property type="molecule type" value="Genomic_DNA"/>
</dbReference>
<sequence length="143" mass="15046">MTITPDLLEAELTLVSATARVEFLVRRQAASPSQNVAGEDDFWFQVDAVGSGLDRPEALELVALAEVIARKLAETRAVGVEAALRAGAGWDEIAAAAAVDPGTAWDRHDGWVRAQAEAHRRGQAGLDDASATAAHALAGPRPR</sequence>
<evidence type="ECO:0000313" key="1">
    <source>
        <dbReference type="EMBL" id="NEL56092.1"/>
    </source>
</evidence>
<comment type="caution">
    <text evidence="1">The sequence shown here is derived from an EMBL/GenBank/DDBJ whole genome shotgun (WGS) entry which is preliminary data.</text>
</comment>
<keyword evidence="2" id="KW-1185">Reference proteome</keyword>
<proteinExistence type="predicted"/>
<dbReference type="Proteomes" id="UP000470470">
    <property type="component" value="Unassembled WGS sequence"/>
</dbReference>
<dbReference type="RefSeq" id="WP_152727302.1">
    <property type="nucleotide sequence ID" value="NZ_JAABOZ010000001.1"/>
</dbReference>
<reference evidence="1 2" key="1">
    <citation type="submission" date="2020-02" db="EMBL/GenBank/DDBJ databases">
        <title>The whole genome sequence of CPCC 205119.</title>
        <authorList>
            <person name="Jiang Z."/>
        </authorList>
    </citation>
    <scope>NUCLEOTIDE SEQUENCE [LARGE SCALE GENOMIC DNA]</scope>
    <source>
        <strain evidence="1 2">CPCC 205119</strain>
    </source>
</reference>